<proteinExistence type="predicted"/>
<dbReference type="PROSITE" id="PS50893">
    <property type="entry name" value="ABC_TRANSPORTER_2"/>
    <property type="match status" value="1"/>
</dbReference>
<protein>
    <submittedName>
        <fullName evidence="5">Carbohydrate ABC transporter ATP-binding protein, CUT1 family</fullName>
    </submittedName>
</protein>
<dbReference type="EMBL" id="FMCW01000019">
    <property type="protein sequence ID" value="SCF00400.1"/>
    <property type="molecule type" value="Genomic_DNA"/>
</dbReference>
<dbReference type="InterPro" id="IPR003439">
    <property type="entry name" value="ABC_transporter-like_ATP-bd"/>
</dbReference>
<dbReference type="Gene3D" id="2.40.50.100">
    <property type="match status" value="1"/>
</dbReference>
<name>A0A1C4WW32_9ACTN</name>
<evidence type="ECO:0000256" key="3">
    <source>
        <dbReference type="ARBA" id="ARBA00022840"/>
    </source>
</evidence>
<keyword evidence="3 5" id="KW-0067">ATP-binding</keyword>
<dbReference type="InterPro" id="IPR008995">
    <property type="entry name" value="Mo/tungstate-bd_C_term_dom"/>
</dbReference>
<dbReference type="GO" id="GO:0140359">
    <property type="term" value="F:ABC-type transporter activity"/>
    <property type="evidence" value="ECO:0007669"/>
    <property type="project" value="UniProtKB-ARBA"/>
</dbReference>
<dbReference type="Gene3D" id="3.40.50.300">
    <property type="entry name" value="P-loop containing nucleotide triphosphate hydrolases"/>
    <property type="match status" value="1"/>
</dbReference>
<evidence type="ECO:0000313" key="5">
    <source>
        <dbReference type="EMBL" id="SCF00400.1"/>
    </source>
</evidence>
<reference evidence="5 6" key="1">
    <citation type="submission" date="2016-06" db="EMBL/GenBank/DDBJ databases">
        <authorList>
            <person name="Kjaerup R.B."/>
            <person name="Dalgaard T.S."/>
            <person name="Juul-Madsen H.R."/>
        </authorList>
    </citation>
    <scope>NUCLEOTIDE SEQUENCE [LARGE SCALE GENOMIC DNA]</scope>
    <source>
        <strain evidence="5 6">DSM 45626</strain>
    </source>
</reference>
<dbReference type="GO" id="GO:0005524">
    <property type="term" value="F:ATP binding"/>
    <property type="evidence" value="ECO:0007669"/>
    <property type="project" value="UniProtKB-KW"/>
</dbReference>
<dbReference type="Pfam" id="PF08402">
    <property type="entry name" value="TOBE_2"/>
    <property type="match status" value="1"/>
</dbReference>
<evidence type="ECO:0000259" key="4">
    <source>
        <dbReference type="PROSITE" id="PS50893"/>
    </source>
</evidence>
<dbReference type="FunFam" id="3.40.50.300:FF:000042">
    <property type="entry name" value="Maltose/maltodextrin ABC transporter, ATP-binding protein"/>
    <property type="match status" value="1"/>
</dbReference>
<dbReference type="PANTHER" id="PTHR42781">
    <property type="entry name" value="SPERMIDINE/PUTRESCINE IMPORT ATP-BINDING PROTEIN POTA"/>
    <property type="match status" value="1"/>
</dbReference>
<dbReference type="GO" id="GO:0043190">
    <property type="term" value="C:ATP-binding cassette (ABC) transporter complex"/>
    <property type="evidence" value="ECO:0007669"/>
    <property type="project" value="InterPro"/>
</dbReference>
<dbReference type="InterPro" id="IPR013611">
    <property type="entry name" value="Transp-assoc_OB_typ2"/>
</dbReference>
<dbReference type="GO" id="GO:0016887">
    <property type="term" value="F:ATP hydrolysis activity"/>
    <property type="evidence" value="ECO:0007669"/>
    <property type="project" value="InterPro"/>
</dbReference>
<keyword evidence="1" id="KW-0813">Transport</keyword>
<dbReference type="InterPro" id="IPR027417">
    <property type="entry name" value="P-loop_NTPase"/>
</dbReference>
<dbReference type="PROSITE" id="PS00211">
    <property type="entry name" value="ABC_TRANSPORTER_1"/>
    <property type="match status" value="1"/>
</dbReference>
<organism evidence="5 6">
    <name type="scientific">Micromonospora haikouensis</name>
    <dbReference type="NCBI Taxonomy" id="686309"/>
    <lineage>
        <taxon>Bacteria</taxon>
        <taxon>Bacillati</taxon>
        <taxon>Actinomycetota</taxon>
        <taxon>Actinomycetes</taxon>
        <taxon>Micromonosporales</taxon>
        <taxon>Micromonosporaceae</taxon>
        <taxon>Micromonospora</taxon>
    </lineage>
</organism>
<dbReference type="SMART" id="SM00382">
    <property type="entry name" value="AAA"/>
    <property type="match status" value="1"/>
</dbReference>
<keyword evidence="2" id="KW-0547">Nucleotide-binding</keyword>
<dbReference type="Proteomes" id="UP000199375">
    <property type="component" value="Unassembled WGS sequence"/>
</dbReference>
<sequence>MTGRGSGGGALRIRALRREFGSFAALEGLDLDVPAGEFVALLGPSGCGKSTALNLLAGLLEPTTGTVSLDGRRIDRLPPEKRGIGMVFQNYALFPHLTVADNVAFGLRMRGCPKPERAERVRRSLDLVRLRAQADRYPRQLSGGQQQRVAIARAVVVEPRLVLMDEPLSNLDASLRLDLRTEIRALHQQLGLTTIYVTHDQAEALSLADRLVVLRDGTVQQVGTPAEVYERPANAFVAGFVGYRNSVPGELAAGVFDAGPLVLRVGGTGSTPPDGGRVVAMIRPEDLLITREPATGAGNEVPVDVRVCEYQGRSFAVEGTGPGGRVLHGRSDQPVRPGERAVAVVAPDRIRVFAAPEEGARAGGAALLAGREPS</sequence>
<evidence type="ECO:0000256" key="1">
    <source>
        <dbReference type="ARBA" id="ARBA00022448"/>
    </source>
</evidence>
<dbReference type="Pfam" id="PF00005">
    <property type="entry name" value="ABC_tran"/>
    <property type="match status" value="1"/>
</dbReference>
<accession>A0A1C4WW32</accession>
<dbReference type="PANTHER" id="PTHR42781:SF4">
    <property type="entry name" value="SPERMIDINE_PUTRESCINE IMPORT ATP-BINDING PROTEIN POTA"/>
    <property type="match status" value="1"/>
</dbReference>
<dbReference type="AlphaFoldDB" id="A0A1C4WW32"/>
<dbReference type="RefSeq" id="WP_091282386.1">
    <property type="nucleotide sequence ID" value="NZ_FMCW01000019.1"/>
</dbReference>
<evidence type="ECO:0000256" key="2">
    <source>
        <dbReference type="ARBA" id="ARBA00022741"/>
    </source>
</evidence>
<gene>
    <name evidence="5" type="ORF">GA0070558_1195</name>
</gene>
<evidence type="ECO:0000313" key="6">
    <source>
        <dbReference type="Proteomes" id="UP000199375"/>
    </source>
</evidence>
<feature type="domain" description="ABC transporter" evidence="4">
    <location>
        <begin position="11"/>
        <end position="241"/>
    </location>
</feature>
<dbReference type="SUPFAM" id="SSF52540">
    <property type="entry name" value="P-loop containing nucleoside triphosphate hydrolases"/>
    <property type="match status" value="1"/>
</dbReference>
<dbReference type="SUPFAM" id="SSF50331">
    <property type="entry name" value="MOP-like"/>
    <property type="match status" value="1"/>
</dbReference>
<dbReference type="InterPro" id="IPR050093">
    <property type="entry name" value="ABC_SmlMolc_Importer"/>
</dbReference>
<dbReference type="InterPro" id="IPR017871">
    <property type="entry name" value="ABC_transporter-like_CS"/>
</dbReference>
<dbReference type="InterPro" id="IPR003593">
    <property type="entry name" value="AAA+_ATPase"/>
</dbReference>